<evidence type="ECO:0000256" key="1">
    <source>
        <dbReference type="SAM" id="Phobius"/>
    </source>
</evidence>
<keyword evidence="1" id="KW-0812">Transmembrane</keyword>
<evidence type="ECO:0000313" key="2">
    <source>
        <dbReference type="EMBL" id="ERJ18248.1"/>
    </source>
</evidence>
<sequence>MTVGTLMGIVTLVFFVMFLGIVVWAYSSRRRADFDEASRLPLNDIGDDRQHGERRS</sequence>
<evidence type="ECO:0000313" key="3">
    <source>
        <dbReference type="Proteomes" id="UP000006242"/>
    </source>
</evidence>
<dbReference type="Proteomes" id="UP000006242">
    <property type="component" value="Unassembled WGS sequence"/>
</dbReference>
<dbReference type="RefSeq" id="WP_006915435.1">
    <property type="nucleotide sequence ID" value="NZ_AFNV02000021.1"/>
</dbReference>
<dbReference type="GO" id="GO:0016491">
    <property type="term" value="F:oxidoreductase activity"/>
    <property type="evidence" value="ECO:0007669"/>
    <property type="project" value="UniProtKB-KW"/>
</dbReference>
<dbReference type="CDD" id="cd01324">
    <property type="entry name" value="cbb3_Oxidase_CcoQ"/>
    <property type="match status" value="1"/>
</dbReference>
<dbReference type="STRING" id="1033802.SSPSH_002861"/>
<dbReference type="AlphaFoldDB" id="U2FVA0"/>
<dbReference type="eggNOG" id="COG4736">
    <property type="taxonomic scope" value="Bacteria"/>
</dbReference>
<keyword evidence="1" id="KW-1133">Transmembrane helix</keyword>
<keyword evidence="3" id="KW-1185">Reference proteome</keyword>
<name>U2FVA0_9GAMM</name>
<dbReference type="Pfam" id="PF05545">
    <property type="entry name" value="FixQ"/>
    <property type="match status" value="1"/>
</dbReference>
<keyword evidence="1" id="KW-0472">Membrane</keyword>
<protein>
    <submittedName>
        <fullName evidence="2">Cbb3-type cytochrome c oxidase subunit IV CcoQ protein</fullName>
        <ecNumber evidence="2">1.9.3.1</ecNumber>
    </submittedName>
</protein>
<keyword evidence="2" id="KW-0560">Oxidoreductase</keyword>
<reference evidence="2 3" key="1">
    <citation type="journal article" date="2011" name="J. Bacteriol.">
        <title>Genome sequence of Salinisphaera shabanensis, a gammaproteobacterium from the harsh, variable environment of the brine-seawater interface of the Shaban Deep in the Red Sea.</title>
        <authorList>
            <person name="Antunes A."/>
            <person name="Alam I."/>
            <person name="Bajic V.B."/>
            <person name="Stingl U."/>
        </authorList>
    </citation>
    <scope>NUCLEOTIDE SEQUENCE [LARGE SCALE GENOMIC DNA]</scope>
    <source>
        <strain evidence="2 3">E1L3A</strain>
    </source>
</reference>
<dbReference type="OrthoDB" id="6402501at2"/>
<dbReference type="EMBL" id="AFNV02000021">
    <property type="protein sequence ID" value="ERJ18248.1"/>
    <property type="molecule type" value="Genomic_DNA"/>
</dbReference>
<accession>U2FVA0</accession>
<proteinExistence type="predicted"/>
<feature type="transmembrane region" description="Helical" evidence="1">
    <location>
        <begin position="6"/>
        <end position="26"/>
    </location>
</feature>
<organism evidence="2 3">
    <name type="scientific">Salinisphaera shabanensis E1L3A</name>
    <dbReference type="NCBI Taxonomy" id="1033802"/>
    <lineage>
        <taxon>Bacteria</taxon>
        <taxon>Pseudomonadati</taxon>
        <taxon>Pseudomonadota</taxon>
        <taxon>Gammaproteobacteria</taxon>
        <taxon>Salinisphaerales</taxon>
        <taxon>Salinisphaeraceae</taxon>
        <taxon>Salinisphaera</taxon>
    </lineage>
</organism>
<dbReference type="InterPro" id="IPR008621">
    <property type="entry name" value="Cbb3-typ_cyt_oxidase_comp"/>
</dbReference>
<reference evidence="2 3" key="2">
    <citation type="journal article" date="2013" name="PLoS ONE">
        <title>INDIGO - INtegrated Data Warehouse of MIcrobial GenOmes with Examples from the Red Sea Extremophiles.</title>
        <authorList>
            <person name="Alam I."/>
            <person name="Antunes A."/>
            <person name="Kamau A.A."/>
            <person name="Ba Alawi W."/>
            <person name="Kalkatawi M."/>
            <person name="Stingl U."/>
            <person name="Bajic V.B."/>
        </authorList>
    </citation>
    <scope>NUCLEOTIDE SEQUENCE [LARGE SCALE GENOMIC DNA]</scope>
    <source>
        <strain evidence="2 3">E1L3A</strain>
    </source>
</reference>
<dbReference type="EC" id="1.9.3.1" evidence="2"/>
<gene>
    <name evidence="2" type="primary">ccoQ</name>
    <name evidence="2" type="ORF">SSPSH_002861</name>
</gene>
<comment type="caution">
    <text evidence="2">The sequence shown here is derived from an EMBL/GenBank/DDBJ whole genome shotgun (WGS) entry which is preliminary data.</text>
</comment>